<feature type="compositionally biased region" description="Basic and acidic residues" evidence="1">
    <location>
        <begin position="138"/>
        <end position="149"/>
    </location>
</feature>
<reference evidence="3" key="1">
    <citation type="journal article" date="2024" name="IScience">
        <title>Strigolactones Initiate the Formation of Haustorium-like Structures in Castilleja.</title>
        <authorList>
            <person name="Buerger M."/>
            <person name="Peterson D."/>
            <person name="Chory J."/>
        </authorList>
    </citation>
    <scope>NUCLEOTIDE SEQUENCE [LARGE SCALE GENOMIC DNA]</scope>
</reference>
<feature type="region of interest" description="Disordered" evidence="1">
    <location>
        <begin position="1"/>
        <end position="41"/>
    </location>
</feature>
<dbReference type="EMBL" id="JAVIJP010000028">
    <property type="protein sequence ID" value="KAL3634701.1"/>
    <property type="molecule type" value="Genomic_DNA"/>
</dbReference>
<organism evidence="2 3">
    <name type="scientific">Castilleja foliolosa</name>
    <dbReference type="NCBI Taxonomy" id="1961234"/>
    <lineage>
        <taxon>Eukaryota</taxon>
        <taxon>Viridiplantae</taxon>
        <taxon>Streptophyta</taxon>
        <taxon>Embryophyta</taxon>
        <taxon>Tracheophyta</taxon>
        <taxon>Spermatophyta</taxon>
        <taxon>Magnoliopsida</taxon>
        <taxon>eudicotyledons</taxon>
        <taxon>Gunneridae</taxon>
        <taxon>Pentapetalae</taxon>
        <taxon>asterids</taxon>
        <taxon>lamiids</taxon>
        <taxon>Lamiales</taxon>
        <taxon>Orobanchaceae</taxon>
        <taxon>Pedicularideae</taxon>
        <taxon>Castillejinae</taxon>
        <taxon>Castilleja</taxon>
    </lineage>
</organism>
<feature type="compositionally biased region" description="Basic residues" evidence="1">
    <location>
        <begin position="10"/>
        <end position="21"/>
    </location>
</feature>
<comment type="caution">
    <text evidence="2">The sequence shown here is derived from an EMBL/GenBank/DDBJ whole genome shotgun (WGS) entry which is preliminary data.</text>
</comment>
<dbReference type="AlphaFoldDB" id="A0ABD3CXH3"/>
<accession>A0ABD3CXH3</accession>
<feature type="region of interest" description="Disordered" evidence="1">
    <location>
        <begin position="92"/>
        <end position="155"/>
    </location>
</feature>
<keyword evidence="3" id="KW-1185">Reference proteome</keyword>
<name>A0ABD3CXH3_9LAMI</name>
<protein>
    <submittedName>
        <fullName evidence="2">Uncharacterized protein</fullName>
    </submittedName>
</protein>
<dbReference type="Proteomes" id="UP001632038">
    <property type="component" value="Unassembled WGS sequence"/>
</dbReference>
<gene>
    <name evidence="2" type="ORF">CASFOL_021755</name>
</gene>
<evidence type="ECO:0000256" key="1">
    <source>
        <dbReference type="SAM" id="MobiDB-lite"/>
    </source>
</evidence>
<evidence type="ECO:0000313" key="3">
    <source>
        <dbReference type="Proteomes" id="UP001632038"/>
    </source>
</evidence>
<evidence type="ECO:0000313" key="2">
    <source>
        <dbReference type="EMBL" id="KAL3634701.1"/>
    </source>
</evidence>
<proteinExistence type="predicted"/>
<sequence length="155" mass="17262">MDEEEAVKNVTRKAKRIKAKSKKSEKNGKGSTGLHEGHNFNELDAIEHVRVSGKVEIAEMKRDCKNDKAIEVSEADIVKGTVEGDLTVAYGEEDSGDAMDNVKRKKKKREKNNTCSDKEVEGNGNSKTLDEESISEVKLTEDANKEGKKQKVKRK</sequence>